<dbReference type="GO" id="GO:0006631">
    <property type="term" value="P:fatty acid metabolic process"/>
    <property type="evidence" value="ECO:0007669"/>
    <property type="project" value="InterPro"/>
</dbReference>
<dbReference type="Proteomes" id="UP000293874">
    <property type="component" value="Unassembled WGS sequence"/>
</dbReference>
<dbReference type="InterPro" id="IPR013328">
    <property type="entry name" value="6PGD_dom2"/>
</dbReference>
<sequence length="214" mass="24171">MTIAILADDTLKNEWLQHQFPEDITFIWVDSMSSLTMLDADAYADLLFRNDPERNQHLAKLLPKPVLVNAVEYTTADIRHPFIRINGWPTLLKRNIAEIVLPVSITENAVKELFAAFNWQYQLAPDVPGMITARVLAMIINEAYFTLGAGVSSREEIDIAMKLGTNYPMGPFDWTEKIGLQRVYALLQQLHLTDTRYAPAPALESAVQSQQSNP</sequence>
<reference evidence="2 3" key="1">
    <citation type="submission" date="2019-02" db="EMBL/GenBank/DDBJ databases">
        <title>Genomic Encyclopedia of Type Strains, Phase IV (KMG-IV): sequencing the most valuable type-strain genomes for metagenomic binning, comparative biology and taxonomic classification.</title>
        <authorList>
            <person name="Goeker M."/>
        </authorList>
    </citation>
    <scope>NUCLEOTIDE SEQUENCE [LARGE SCALE GENOMIC DNA]</scope>
    <source>
        <strain evidence="2 3">DSM 18116</strain>
    </source>
</reference>
<proteinExistence type="predicted"/>
<gene>
    <name evidence="2" type="ORF">EV199_4037</name>
</gene>
<organism evidence="2 3">
    <name type="scientific">Pseudobacter ginsenosidimutans</name>
    <dbReference type="NCBI Taxonomy" id="661488"/>
    <lineage>
        <taxon>Bacteria</taxon>
        <taxon>Pseudomonadati</taxon>
        <taxon>Bacteroidota</taxon>
        <taxon>Chitinophagia</taxon>
        <taxon>Chitinophagales</taxon>
        <taxon>Chitinophagaceae</taxon>
        <taxon>Pseudobacter</taxon>
    </lineage>
</organism>
<dbReference type="GO" id="GO:0016616">
    <property type="term" value="F:oxidoreductase activity, acting on the CH-OH group of donors, NAD or NADP as acceptor"/>
    <property type="evidence" value="ECO:0007669"/>
    <property type="project" value="InterPro"/>
</dbReference>
<evidence type="ECO:0000259" key="1">
    <source>
        <dbReference type="Pfam" id="PF00725"/>
    </source>
</evidence>
<dbReference type="RefSeq" id="WP_130542571.1">
    <property type="nucleotide sequence ID" value="NZ_CP042431.1"/>
</dbReference>
<feature type="domain" description="3-hydroxyacyl-CoA dehydrogenase C-terminal" evidence="1">
    <location>
        <begin position="129"/>
        <end position="210"/>
    </location>
</feature>
<dbReference type="EMBL" id="SGXA01000002">
    <property type="protein sequence ID" value="RZS72122.1"/>
    <property type="molecule type" value="Genomic_DNA"/>
</dbReference>
<dbReference type="InterPro" id="IPR008927">
    <property type="entry name" value="6-PGluconate_DH-like_C_sf"/>
</dbReference>
<dbReference type="SUPFAM" id="SSF48179">
    <property type="entry name" value="6-phosphogluconate dehydrogenase C-terminal domain-like"/>
    <property type="match status" value="1"/>
</dbReference>
<evidence type="ECO:0000313" key="2">
    <source>
        <dbReference type="EMBL" id="RZS72122.1"/>
    </source>
</evidence>
<name>A0A4Q7MTE4_9BACT</name>
<dbReference type="InterPro" id="IPR006108">
    <property type="entry name" value="3HC_DH_C"/>
</dbReference>
<dbReference type="PANTHER" id="PTHR48075:SF5">
    <property type="entry name" value="3-HYDROXYBUTYRYL-COA DEHYDROGENASE"/>
    <property type="match status" value="1"/>
</dbReference>
<protein>
    <submittedName>
        <fullName evidence="2">3-hydroxybutyryl-CoA dehydrogenase</fullName>
    </submittedName>
</protein>
<dbReference type="Gene3D" id="1.10.1040.10">
    <property type="entry name" value="N-(1-d-carboxylethyl)-l-norvaline Dehydrogenase, domain 2"/>
    <property type="match status" value="1"/>
</dbReference>
<dbReference type="PANTHER" id="PTHR48075">
    <property type="entry name" value="3-HYDROXYACYL-COA DEHYDROGENASE FAMILY PROTEIN"/>
    <property type="match status" value="1"/>
</dbReference>
<accession>A0A4Q7MTE4</accession>
<dbReference type="OrthoDB" id="2986269at2"/>
<dbReference type="AlphaFoldDB" id="A0A4Q7MTE4"/>
<evidence type="ECO:0000313" key="3">
    <source>
        <dbReference type="Proteomes" id="UP000293874"/>
    </source>
</evidence>
<keyword evidence="3" id="KW-1185">Reference proteome</keyword>
<comment type="caution">
    <text evidence="2">The sequence shown here is derived from an EMBL/GenBank/DDBJ whole genome shotgun (WGS) entry which is preliminary data.</text>
</comment>
<dbReference type="Pfam" id="PF00725">
    <property type="entry name" value="3HCDH"/>
    <property type="match status" value="1"/>
</dbReference>